<name>A0A6L8Q557_9ACTN</name>
<dbReference type="InterPro" id="IPR050289">
    <property type="entry name" value="TorD/DmsD_chaperones"/>
</dbReference>
<protein>
    <recommendedName>
        <fullName evidence="4">Dehydrogenase</fullName>
    </recommendedName>
</protein>
<dbReference type="InterPro" id="IPR036411">
    <property type="entry name" value="TorD-like_sf"/>
</dbReference>
<proteinExistence type="predicted"/>
<accession>A0A6L8Q557</accession>
<reference evidence="2 3" key="1">
    <citation type="submission" date="2019-07" db="EMBL/GenBank/DDBJ databases">
        <title>Draft genome sequence of Adlercreutzia equolifaciens IPLA 37004, a human intestinal strain that does not produces equol from daidzein.</title>
        <authorList>
            <person name="Vazquez L."/>
            <person name="Florez A.B."/>
            <person name="Mayo B."/>
        </authorList>
    </citation>
    <scope>NUCLEOTIDE SEQUENCE [LARGE SCALE GENOMIC DNA]</scope>
    <source>
        <strain evidence="2 3">IPLA 37004</strain>
    </source>
</reference>
<dbReference type="PANTHER" id="PTHR34227:SF13">
    <property type="entry name" value="TAT PROOFREADING CHAPERONE DMSD-RELATED"/>
    <property type="match status" value="1"/>
</dbReference>
<evidence type="ECO:0000313" key="3">
    <source>
        <dbReference type="Proteomes" id="UP000472380"/>
    </source>
</evidence>
<comment type="caution">
    <text evidence="2">The sequence shown here is derived from an EMBL/GenBank/DDBJ whole genome shotgun (WGS) entry which is preliminary data.</text>
</comment>
<dbReference type="SUPFAM" id="SSF89155">
    <property type="entry name" value="TorD-like"/>
    <property type="match status" value="1"/>
</dbReference>
<dbReference type="RefSeq" id="WP_161127132.1">
    <property type="nucleotide sequence ID" value="NZ_CBCTOK010000005.1"/>
</dbReference>
<organism evidence="2 3">
    <name type="scientific">Adlercreutzia equolifaciens</name>
    <dbReference type="NCBI Taxonomy" id="446660"/>
    <lineage>
        <taxon>Bacteria</taxon>
        <taxon>Bacillati</taxon>
        <taxon>Actinomycetota</taxon>
        <taxon>Coriobacteriia</taxon>
        <taxon>Eggerthellales</taxon>
        <taxon>Eggerthellaceae</taxon>
        <taxon>Adlercreutzia</taxon>
    </lineage>
</organism>
<evidence type="ECO:0000256" key="1">
    <source>
        <dbReference type="ARBA" id="ARBA00023186"/>
    </source>
</evidence>
<dbReference type="InterPro" id="IPR020945">
    <property type="entry name" value="DMSO/NO3_reduct_chaperone"/>
</dbReference>
<dbReference type="AlphaFoldDB" id="A0A6L8Q557"/>
<dbReference type="EMBL" id="VJNE01000001">
    <property type="protein sequence ID" value="MZG27005.1"/>
    <property type="molecule type" value="Genomic_DNA"/>
</dbReference>
<evidence type="ECO:0008006" key="4">
    <source>
        <dbReference type="Google" id="ProtNLM"/>
    </source>
</evidence>
<dbReference type="PANTHER" id="PTHR34227">
    <property type="entry name" value="CHAPERONE PROTEIN YCDY"/>
    <property type="match status" value="1"/>
</dbReference>
<keyword evidence="1" id="KW-0143">Chaperone</keyword>
<dbReference type="Gene3D" id="1.10.3480.10">
    <property type="entry name" value="TorD-like"/>
    <property type="match status" value="1"/>
</dbReference>
<gene>
    <name evidence="2" type="ORF">FM068_00085</name>
</gene>
<sequence length="235" mass="26389">MEVLIREEEPKNAAEQARAASVLFTLLGRVIHGVPDSELLTALANERAFDEVPFVEGEESEQALKMLAAWNDGCSVPFSEKDFHDLSAEYTRLFVGTRRVVAPLWESVYFNKDRMVFQHETFEVRAMYARYGLRVDNFSHEPDDHLAYELLFLGHVLGMAADDAEAGRHSDAAAKYADAVSFVVCHLLTWVPKWRALVQDHAQSDFYRGFSLLVEAALRQTEAVFAELSGECAAA</sequence>
<evidence type="ECO:0000313" key="2">
    <source>
        <dbReference type="EMBL" id="MZG27005.1"/>
    </source>
</evidence>
<dbReference type="Proteomes" id="UP000472380">
    <property type="component" value="Unassembled WGS sequence"/>
</dbReference>
<dbReference type="Pfam" id="PF02613">
    <property type="entry name" value="Nitrate_red_del"/>
    <property type="match status" value="1"/>
</dbReference>